<accession>A0A0A5G6L7</accession>
<dbReference type="Proteomes" id="UP000030528">
    <property type="component" value="Unassembled WGS sequence"/>
</dbReference>
<dbReference type="AlphaFoldDB" id="A0A0A5G6L7"/>
<comment type="caution">
    <text evidence="2">The sequence shown here is derived from an EMBL/GenBank/DDBJ whole genome shotgun (WGS) entry which is preliminary data.</text>
</comment>
<name>A0A0A5G6L7_9BACI</name>
<keyword evidence="3" id="KW-1185">Reference proteome</keyword>
<evidence type="ECO:0000256" key="1">
    <source>
        <dbReference type="SAM" id="MobiDB-lite"/>
    </source>
</evidence>
<proteinExistence type="predicted"/>
<organism evidence="2 3">
    <name type="scientific">Pontibacillus halophilus JSM 076056 = DSM 19796</name>
    <dbReference type="NCBI Taxonomy" id="1385510"/>
    <lineage>
        <taxon>Bacteria</taxon>
        <taxon>Bacillati</taxon>
        <taxon>Bacillota</taxon>
        <taxon>Bacilli</taxon>
        <taxon>Bacillales</taxon>
        <taxon>Bacillaceae</taxon>
        <taxon>Pontibacillus</taxon>
    </lineage>
</organism>
<reference evidence="2 3" key="1">
    <citation type="submission" date="2013-08" db="EMBL/GenBank/DDBJ databases">
        <authorList>
            <person name="Huang J."/>
            <person name="Wang G."/>
        </authorList>
    </citation>
    <scope>NUCLEOTIDE SEQUENCE [LARGE SCALE GENOMIC DNA]</scope>
    <source>
        <strain evidence="2 3">JSM 076056</strain>
    </source>
</reference>
<dbReference type="EMBL" id="AVPE01000030">
    <property type="protein sequence ID" value="KGX87684.1"/>
    <property type="molecule type" value="Genomic_DNA"/>
</dbReference>
<feature type="region of interest" description="Disordered" evidence="1">
    <location>
        <begin position="58"/>
        <end position="91"/>
    </location>
</feature>
<sequence length="148" mass="16778">MRSRRARPSPEEAHQLPTGKRVVPRPFFYIKSTSLRMSYQPLDGVKAKLTLSGPLNIARRGGGLRDSSRSKSLGEIPQGTPFTRGSSPAPHRKASGFPILLLLYKVNKFTDVISIPRWSEGKTNLFWSTQYRKKGRGTARLQWEQELR</sequence>
<evidence type="ECO:0000313" key="3">
    <source>
        <dbReference type="Proteomes" id="UP000030528"/>
    </source>
</evidence>
<gene>
    <name evidence="2" type="ORF">N781_11625</name>
</gene>
<evidence type="ECO:0000313" key="2">
    <source>
        <dbReference type="EMBL" id="KGX87684.1"/>
    </source>
</evidence>
<protein>
    <submittedName>
        <fullName evidence="2">Uncharacterized protein</fullName>
    </submittedName>
</protein>